<dbReference type="OrthoDB" id="27073at2759"/>
<evidence type="ECO:0000259" key="4">
    <source>
        <dbReference type="PROSITE" id="PS50069"/>
    </source>
</evidence>
<protein>
    <recommendedName>
        <fullName evidence="4">Cullin family profile domain-containing protein</fullName>
    </recommendedName>
</protein>
<dbReference type="SMART" id="SM00182">
    <property type="entry name" value="CULLIN"/>
    <property type="match status" value="1"/>
</dbReference>
<organism evidence="5">
    <name type="scientific">Oikopleura dioica</name>
    <name type="common">Tunicate</name>
    <dbReference type="NCBI Taxonomy" id="34765"/>
    <lineage>
        <taxon>Eukaryota</taxon>
        <taxon>Metazoa</taxon>
        <taxon>Chordata</taxon>
        <taxon>Tunicata</taxon>
        <taxon>Appendicularia</taxon>
        <taxon>Copelata</taxon>
        <taxon>Oikopleuridae</taxon>
        <taxon>Oikopleura</taxon>
    </lineage>
</organism>
<dbReference type="FunFam" id="1.20.1310.10:FF:000001">
    <property type="entry name" value="Cullin 3"/>
    <property type="match status" value="1"/>
</dbReference>
<proteinExistence type="inferred from homology"/>
<comment type="similarity">
    <text evidence="1 2 3">Belongs to the cullin family.</text>
</comment>
<evidence type="ECO:0000256" key="3">
    <source>
        <dbReference type="RuleBase" id="RU003829"/>
    </source>
</evidence>
<evidence type="ECO:0000313" key="6">
    <source>
        <dbReference type="Proteomes" id="UP000001307"/>
    </source>
</evidence>
<dbReference type="SUPFAM" id="SSF74788">
    <property type="entry name" value="Cullin repeat-like"/>
    <property type="match status" value="1"/>
</dbReference>
<dbReference type="InterPro" id="IPR045093">
    <property type="entry name" value="Cullin"/>
</dbReference>
<gene>
    <name evidence="5" type="ORF">GSOID_T00013945001</name>
</gene>
<dbReference type="InterPro" id="IPR036317">
    <property type="entry name" value="Cullin_homology_sf"/>
</dbReference>
<dbReference type="FunFam" id="1.20.1310.10:FF:000003">
    <property type="entry name" value="Cullin 4A"/>
    <property type="match status" value="1"/>
</dbReference>
<dbReference type="SUPFAM" id="SSF75632">
    <property type="entry name" value="Cullin homology domain"/>
    <property type="match status" value="1"/>
</dbReference>
<dbReference type="PANTHER" id="PTHR11932">
    <property type="entry name" value="CULLIN"/>
    <property type="match status" value="1"/>
</dbReference>
<dbReference type="AlphaFoldDB" id="E4Y197"/>
<reference evidence="5" key="1">
    <citation type="journal article" date="2010" name="Science">
        <title>Plasticity of animal genome architecture unmasked by rapid evolution of a pelagic tunicate.</title>
        <authorList>
            <person name="Denoeud F."/>
            <person name="Henriet S."/>
            <person name="Mungpakdee S."/>
            <person name="Aury J.M."/>
            <person name="Da Silva C."/>
            <person name="Brinkmann H."/>
            <person name="Mikhaleva J."/>
            <person name="Olsen L.C."/>
            <person name="Jubin C."/>
            <person name="Canestro C."/>
            <person name="Bouquet J.M."/>
            <person name="Danks G."/>
            <person name="Poulain J."/>
            <person name="Campsteijn C."/>
            <person name="Adamski M."/>
            <person name="Cross I."/>
            <person name="Yadetie F."/>
            <person name="Muffato M."/>
            <person name="Louis A."/>
            <person name="Butcher S."/>
            <person name="Tsagkogeorga G."/>
            <person name="Konrad A."/>
            <person name="Singh S."/>
            <person name="Jensen M.F."/>
            <person name="Cong E.H."/>
            <person name="Eikeseth-Otteraa H."/>
            <person name="Noel B."/>
            <person name="Anthouard V."/>
            <person name="Porcel B.M."/>
            <person name="Kachouri-Lafond R."/>
            <person name="Nishino A."/>
            <person name="Ugolini M."/>
            <person name="Chourrout P."/>
            <person name="Nishida H."/>
            <person name="Aasland R."/>
            <person name="Huzurbazar S."/>
            <person name="Westhof E."/>
            <person name="Delsuc F."/>
            <person name="Lehrach H."/>
            <person name="Reinhardt R."/>
            <person name="Weissenbach J."/>
            <person name="Roy S.W."/>
            <person name="Artiguenave F."/>
            <person name="Postlethwait J.H."/>
            <person name="Manak J.R."/>
            <person name="Thompson E.M."/>
            <person name="Jaillon O."/>
            <person name="Du Pasquier L."/>
            <person name="Boudinot P."/>
            <person name="Liberles D.A."/>
            <person name="Volff J.N."/>
            <person name="Philippe H."/>
            <person name="Lenhard B."/>
            <person name="Roest Crollius H."/>
            <person name="Wincker P."/>
            <person name="Chourrout D."/>
        </authorList>
    </citation>
    <scope>NUCLEOTIDE SEQUENCE [LARGE SCALE GENOMIC DNA]</scope>
</reference>
<dbReference type="InterPro" id="IPR016158">
    <property type="entry name" value="Cullin_homology"/>
</dbReference>
<evidence type="ECO:0000256" key="1">
    <source>
        <dbReference type="ARBA" id="ARBA00006019"/>
    </source>
</evidence>
<dbReference type="Gene3D" id="1.20.1310.10">
    <property type="entry name" value="Cullin Repeats"/>
    <property type="match status" value="4"/>
</dbReference>
<keyword evidence="6" id="KW-1185">Reference proteome</keyword>
<dbReference type="GO" id="GO:0031625">
    <property type="term" value="F:ubiquitin protein ligase binding"/>
    <property type="evidence" value="ECO:0007669"/>
    <property type="project" value="InterPro"/>
</dbReference>
<feature type="domain" description="Cullin family profile" evidence="4">
    <location>
        <begin position="370"/>
        <end position="483"/>
    </location>
</feature>
<sequence>MAFEPQIGQKKLVIRNWSGPKQLPKSYENESWVMLEEAVQAIQTKDSYRKFSLEKLNQVVANLVDGHKDLARNLHQKLRKVCEDHTRTQLGRLESVSFTEITPFLHLLNNIWYDHCKAFTLIINLFLKLDRKNQNGGLWDTGIDIFREVILTKRIKQATISGLMKLIDAERRGELIERSILKPLIGMLSSVRYYADFEVALFEETQKLYHDDSRNKLDAMEVPEYLKFVEKSLDEEEKRANSYLESSTVRPLLTVCEIKLIGDHLASIASRGLSSMMLDKRTDDLTRLYRIFERDAGGLVALKEELNRYVRSQGSSIVVNPEKDSTMVVEMLEFKTNVYNIWKECFSSQTVLHSTIQDALQYIINVRKNRPAELIAKYVDGLMKSGNKSIDDAGLDRKLDEVMSLFRLIHGKDVFEKFYKSDLSKRLLHSRSASDDAEKAMLSKLKEECGGQFTQKLEGMFKDIELSREVMVQYKATPKCPET</sequence>
<evidence type="ECO:0000313" key="5">
    <source>
        <dbReference type="EMBL" id="CBY15644.1"/>
    </source>
</evidence>
<dbReference type="InterPro" id="IPR001373">
    <property type="entry name" value="Cullin_N"/>
</dbReference>
<feature type="non-terminal residue" evidence="5">
    <location>
        <position position="483"/>
    </location>
</feature>
<dbReference type="InParanoid" id="E4Y197"/>
<dbReference type="GO" id="GO:0006511">
    <property type="term" value="P:ubiquitin-dependent protein catabolic process"/>
    <property type="evidence" value="ECO:0007669"/>
    <property type="project" value="InterPro"/>
</dbReference>
<dbReference type="Pfam" id="PF00888">
    <property type="entry name" value="Cullin"/>
    <property type="match status" value="1"/>
</dbReference>
<dbReference type="EMBL" id="FN653589">
    <property type="protein sequence ID" value="CBY15644.1"/>
    <property type="molecule type" value="Genomic_DNA"/>
</dbReference>
<dbReference type="PROSITE" id="PS50069">
    <property type="entry name" value="CULLIN_2"/>
    <property type="match status" value="1"/>
</dbReference>
<name>E4Y197_OIKDI</name>
<dbReference type="InterPro" id="IPR016159">
    <property type="entry name" value="Cullin_repeat-like_dom_sf"/>
</dbReference>
<evidence type="ECO:0000256" key="2">
    <source>
        <dbReference type="PROSITE-ProRule" id="PRU00330"/>
    </source>
</evidence>
<accession>E4Y197</accession>
<dbReference type="Proteomes" id="UP000001307">
    <property type="component" value="Unassembled WGS sequence"/>
</dbReference>